<dbReference type="EMBL" id="CP030041">
    <property type="protein sequence ID" value="AWW32733.1"/>
    <property type="molecule type" value="Genomic_DNA"/>
</dbReference>
<organism evidence="8 9">
    <name type="scientific">Echinicola strongylocentroti</name>
    <dbReference type="NCBI Taxonomy" id="1795355"/>
    <lineage>
        <taxon>Bacteria</taxon>
        <taxon>Pseudomonadati</taxon>
        <taxon>Bacteroidota</taxon>
        <taxon>Cytophagia</taxon>
        <taxon>Cytophagales</taxon>
        <taxon>Cyclobacteriaceae</taxon>
        <taxon>Echinicola</taxon>
    </lineage>
</organism>
<dbReference type="InterPro" id="IPR050738">
    <property type="entry name" value="Sulfatase"/>
</dbReference>
<evidence type="ECO:0000313" key="8">
    <source>
        <dbReference type="EMBL" id="AWW32733.1"/>
    </source>
</evidence>
<keyword evidence="9" id="KW-1185">Reference proteome</keyword>
<gene>
    <name evidence="8" type="ORF">DN752_22745</name>
</gene>
<dbReference type="Gene3D" id="3.30.1120.10">
    <property type="match status" value="1"/>
</dbReference>
<dbReference type="InterPro" id="IPR000917">
    <property type="entry name" value="Sulfatase_N"/>
</dbReference>
<accession>A0A2Z4IR04</accession>
<keyword evidence="5" id="KW-0378">Hydrolase</keyword>
<evidence type="ECO:0000256" key="5">
    <source>
        <dbReference type="ARBA" id="ARBA00022801"/>
    </source>
</evidence>
<proteinExistence type="inferred from homology"/>
<comment type="cofactor">
    <cofactor evidence="1">
        <name>Ca(2+)</name>
        <dbReference type="ChEBI" id="CHEBI:29108"/>
    </cofactor>
</comment>
<feature type="domain" description="Sulfatase N-terminal" evidence="7">
    <location>
        <begin position="31"/>
        <end position="395"/>
    </location>
</feature>
<dbReference type="Pfam" id="PF00884">
    <property type="entry name" value="Sulfatase"/>
    <property type="match status" value="1"/>
</dbReference>
<keyword evidence="4" id="KW-0732">Signal</keyword>
<name>A0A2Z4IR04_9BACT</name>
<keyword evidence="3" id="KW-0479">Metal-binding</keyword>
<dbReference type="InterPro" id="IPR017850">
    <property type="entry name" value="Alkaline_phosphatase_core_sf"/>
</dbReference>
<evidence type="ECO:0000259" key="7">
    <source>
        <dbReference type="Pfam" id="PF00884"/>
    </source>
</evidence>
<evidence type="ECO:0000256" key="6">
    <source>
        <dbReference type="ARBA" id="ARBA00022837"/>
    </source>
</evidence>
<dbReference type="InterPro" id="IPR024607">
    <property type="entry name" value="Sulfatase_CS"/>
</dbReference>
<comment type="similarity">
    <text evidence="2">Belongs to the sulfatase family.</text>
</comment>
<dbReference type="GO" id="GO:0004065">
    <property type="term" value="F:arylsulfatase activity"/>
    <property type="evidence" value="ECO:0007669"/>
    <property type="project" value="TreeGrafter"/>
</dbReference>
<dbReference type="Gene3D" id="3.40.720.10">
    <property type="entry name" value="Alkaline Phosphatase, subunit A"/>
    <property type="match status" value="1"/>
</dbReference>
<dbReference type="Proteomes" id="UP000248688">
    <property type="component" value="Chromosome"/>
</dbReference>
<keyword evidence="6" id="KW-0106">Calcium</keyword>
<evidence type="ECO:0000256" key="3">
    <source>
        <dbReference type="ARBA" id="ARBA00022723"/>
    </source>
</evidence>
<dbReference type="PANTHER" id="PTHR42693:SF42">
    <property type="entry name" value="ARYLSULFATASE G"/>
    <property type="match status" value="1"/>
</dbReference>
<dbReference type="KEGG" id="est:DN752_22745"/>
<dbReference type="OrthoDB" id="975025at2"/>
<dbReference type="GO" id="GO:0046872">
    <property type="term" value="F:metal ion binding"/>
    <property type="evidence" value="ECO:0007669"/>
    <property type="project" value="UniProtKB-KW"/>
</dbReference>
<dbReference type="CDD" id="cd16144">
    <property type="entry name" value="ARS_like"/>
    <property type="match status" value="1"/>
</dbReference>
<dbReference type="SUPFAM" id="SSF53649">
    <property type="entry name" value="Alkaline phosphatase-like"/>
    <property type="match status" value="1"/>
</dbReference>
<dbReference type="PANTHER" id="PTHR42693">
    <property type="entry name" value="ARYLSULFATASE FAMILY MEMBER"/>
    <property type="match status" value="1"/>
</dbReference>
<evidence type="ECO:0000313" key="9">
    <source>
        <dbReference type="Proteomes" id="UP000248688"/>
    </source>
</evidence>
<protein>
    <submittedName>
        <fullName evidence="8">Sulfatase</fullName>
    </submittedName>
</protein>
<dbReference type="RefSeq" id="WP_112786105.1">
    <property type="nucleotide sequence ID" value="NZ_CP030041.1"/>
</dbReference>
<evidence type="ECO:0000256" key="2">
    <source>
        <dbReference type="ARBA" id="ARBA00008779"/>
    </source>
</evidence>
<evidence type="ECO:0000256" key="1">
    <source>
        <dbReference type="ARBA" id="ARBA00001913"/>
    </source>
</evidence>
<dbReference type="PROSITE" id="PS00523">
    <property type="entry name" value="SULFATASE_1"/>
    <property type="match status" value="1"/>
</dbReference>
<sequence length="502" mass="57151">MMRCFKILAQGFFLFYGLYPCMADQIKNRTPNIIFIMADDLGWQDVGFMGSQWFETPNLDKVAEESLVFTNAYMYPTCSPSRAALLTGKQSFRTGVYNVPVLEKGDNNHNIFSRWTVGLEHTMYAAPLKEAGYRSIHLGKWHVVGPHPDEETDYPFVKPLKQPANGSFDWLEKHKSAKIQQYYPTGKGFHENVGGTWWGDPARGYEAGYRSESGGYIAPFNNPFIEEKESDEWLTDRLTDEAIDFIKRNKDQPFFVNLHYYAPHRPTVPRNEEWLQKFLEKSPDEHTGQGSNNLEEIAGYATMIASLDENVQRIFDYLDKEGLRENTLVIFTSDNGFNGLQSGTNTLRGAKGTVYEGGIRVPALVNWKGQVAPGVSDVPVSGMDYFPTFLELAGVNNYTGVLDGESLVPLLEQRELKERPLFWHIASTYKNPPCSIIRKGKWKLIQFLLDGEIELYDLEKDVKESNNLADERPVISAQLVDELTKWRKQHQVPLPSASKLVF</sequence>
<evidence type="ECO:0000256" key="4">
    <source>
        <dbReference type="ARBA" id="ARBA00022729"/>
    </source>
</evidence>
<dbReference type="AlphaFoldDB" id="A0A2Z4IR04"/>
<reference evidence="8 9" key="1">
    <citation type="submission" date="2018-06" db="EMBL/GenBank/DDBJ databases">
        <title>Echinicola strongylocentroti sp. nov., isolated from a sea urchin Strongylocentrotus intermedius.</title>
        <authorList>
            <person name="Bae S.S."/>
        </authorList>
    </citation>
    <scope>NUCLEOTIDE SEQUENCE [LARGE SCALE GENOMIC DNA]</scope>
    <source>
        <strain evidence="8 9">MEBiC08714</strain>
    </source>
</reference>